<dbReference type="Pfam" id="PF03626">
    <property type="entry name" value="COX4_pro"/>
    <property type="match status" value="1"/>
</dbReference>
<dbReference type="InterPro" id="IPR005171">
    <property type="entry name" value="Cyt_c_oxidase_su4_prok"/>
</dbReference>
<protein>
    <submittedName>
        <fullName evidence="7">Cytochrome C oxidase subunit IV</fullName>
    </submittedName>
</protein>
<evidence type="ECO:0000256" key="6">
    <source>
        <dbReference type="SAM" id="Phobius"/>
    </source>
</evidence>
<dbReference type="AlphaFoldDB" id="A0A1I5ERG9"/>
<comment type="subcellular location">
    <subcellularLocation>
        <location evidence="1">Cell membrane</location>
        <topology evidence="1">Multi-pass membrane protein</topology>
    </subcellularLocation>
</comment>
<evidence type="ECO:0000256" key="5">
    <source>
        <dbReference type="ARBA" id="ARBA00023136"/>
    </source>
</evidence>
<proteinExistence type="predicted"/>
<evidence type="ECO:0000256" key="3">
    <source>
        <dbReference type="ARBA" id="ARBA00022692"/>
    </source>
</evidence>
<evidence type="ECO:0000313" key="8">
    <source>
        <dbReference type="Proteomes" id="UP000199036"/>
    </source>
</evidence>
<dbReference type="RefSeq" id="WP_091525301.1">
    <property type="nucleotide sequence ID" value="NZ_FOVI01000022.1"/>
</dbReference>
<sequence>MGAHASNTKRIWQVFIYLSVLTIVEVILGILKPDALFHNELFSLSYLNWIFIILTIVKAYYIMWAFMHLEGEKASFRWSIVAPMVFLIAYLACLLLIEGEYIHDVFKTSSMRWIF</sequence>
<keyword evidence="8" id="KW-1185">Reference proteome</keyword>
<gene>
    <name evidence="7" type="ORF">SAMN05421741_12212</name>
</gene>
<name>A0A1I5ERG9_9FLAO</name>
<reference evidence="8" key="1">
    <citation type="submission" date="2016-10" db="EMBL/GenBank/DDBJ databases">
        <authorList>
            <person name="Varghese N."/>
            <person name="Submissions S."/>
        </authorList>
    </citation>
    <scope>NUCLEOTIDE SEQUENCE [LARGE SCALE GENOMIC DNA]</scope>
    <source>
        <strain evidence="8">DS-12</strain>
    </source>
</reference>
<keyword evidence="3 6" id="KW-0812">Transmembrane</keyword>
<keyword evidence="4 6" id="KW-1133">Transmembrane helix</keyword>
<feature type="transmembrane region" description="Helical" evidence="6">
    <location>
        <begin position="78"/>
        <end position="97"/>
    </location>
</feature>
<keyword evidence="2" id="KW-1003">Cell membrane</keyword>
<dbReference type="OrthoDB" id="981917at2"/>
<evidence type="ECO:0000256" key="4">
    <source>
        <dbReference type="ARBA" id="ARBA00022989"/>
    </source>
</evidence>
<dbReference type="STRING" id="913024.SAMN05421741_12212"/>
<keyword evidence="5 6" id="KW-0472">Membrane</keyword>
<dbReference type="EMBL" id="FOVI01000022">
    <property type="protein sequence ID" value="SFO13963.1"/>
    <property type="molecule type" value="Genomic_DNA"/>
</dbReference>
<accession>A0A1I5ERG9</accession>
<feature type="transmembrane region" description="Helical" evidence="6">
    <location>
        <begin position="46"/>
        <end position="66"/>
    </location>
</feature>
<organism evidence="7 8">
    <name type="scientific">Paenimyroides ummariense</name>
    <dbReference type="NCBI Taxonomy" id="913024"/>
    <lineage>
        <taxon>Bacteria</taxon>
        <taxon>Pseudomonadati</taxon>
        <taxon>Bacteroidota</taxon>
        <taxon>Flavobacteriia</taxon>
        <taxon>Flavobacteriales</taxon>
        <taxon>Flavobacteriaceae</taxon>
        <taxon>Paenimyroides</taxon>
    </lineage>
</organism>
<evidence type="ECO:0000256" key="2">
    <source>
        <dbReference type="ARBA" id="ARBA00022475"/>
    </source>
</evidence>
<dbReference type="Proteomes" id="UP000199036">
    <property type="component" value="Unassembled WGS sequence"/>
</dbReference>
<feature type="transmembrane region" description="Helical" evidence="6">
    <location>
        <begin position="12"/>
        <end position="31"/>
    </location>
</feature>
<evidence type="ECO:0000256" key="1">
    <source>
        <dbReference type="ARBA" id="ARBA00004651"/>
    </source>
</evidence>
<dbReference type="GO" id="GO:0005886">
    <property type="term" value="C:plasma membrane"/>
    <property type="evidence" value="ECO:0007669"/>
    <property type="project" value="UniProtKB-SubCell"/>
</dbReference>
<evidence type="ECO:0000313" key="7">
    <source>
        <dbReference type="EMBL" id="SFO13963.1"/>
    </source>
</evidence>